<accession>A0A5B6VUB5</accession>
<evidence type="ECO:0000313" key="2">
    <source>
        <dbReference type="Proteomes" id="UP000325315"/>
    </source>
</evidence>
<gene>
    <name evidence="1" type="ORF">EPI10_023245</name>
</gene>
<protein>
    <submittedName>
        <fullName evidence="1">Uncharacterized protein</fullName>
    </submittedName>
</protein>
<comment type="caution">
    <text evidence="1">The sequence shown here is derived from an EMBL/GenBank/DDBJ whole genome shotgun (WGS) entry which is preliminary data.</text>
</comment>
<keyword evidence="2" id="KW-1185">Reference proteome</keyword>
<name>A0A5B6VUB5_9ROSI</name>
<dbReference type="EMBL" id="SMMG02000005">
    <property type="protein sequence ID" value="KAA3472810.1"/>
    <property type="molecule type" value="Genomic_DNA"/>
</dbReference>
<evidence type="ECO:0000313" key="1">
    <source>
        <dbReference type="EMBL" id="KAA3472810.1"/>
    </source>
</evidence>
<dbReference type="Proteomes" id="UP000325315">
    <property type="component" value="Unassembled WGS sequence"/>
</dbReference>
<organism evidence="1 2">
    <name type="scientific">Gossypium australe</name>
    <dbReference type="NCBI Taxonomy" id="47621"/>
    <lineage>
        <taxon>Eukaryota</taxon>
        <taxon>Viridiplantae</taxon>
        <taxon>Streptophyta</taxon>
        <taxon>Embryophyta</taxon>
        <taxon>Tracheophyta</taxon>
        <taxon>Spermatophyta</taxon>
        <taxon>Magnoliopsida</taxon>
        <taxon>eudicotyledons</taxon>
        <taxon>Gunneridae</taxon>
        <taxon>Pentapetalae</taxon>
        <taxon>rosids</taxon>
        <taxon>malvids</taxon>
        <taxon>Malvales</taxon>
        <taxon>Malvaceae</taxon>
        <taxon>Malvoideae</taxon>
        <taxon>Gossypium</taxon>
    </lineage>
</organism>
<sequence>MAKIPNSYILQQFENLSNSKFLSHQRYQSFNCSPWPGKGIKGKEFWVVRLQVFQLRIARKFPNHIWGRTPQVYLNNDPSKSIPTA</sequence>
<reference evidence="1" key="1">
    <citation type="submission" date="2019-08" db="EMBL/GenBank/DDBJ databases">
        <authorList>
            <person name="Liu F."/>
        </authorList>
    </citation>
    <scope>NUCLEOTIDE SEQUENCE [LARGE SCALE GENOMIC DNA]</scope>
    <source>
        <strain evidence="1">PA1801</strain>
        <tissue evidence="1">Leaf</tissue>
    </source>
</reference>
<proteinExistence type="predicted"/>
<dbReference type="AlphaFoldDB" id="A0A5B6VUB5"/>